<dbReference type="OrthoDB" id="616263at2759"/>
<dbReference type="Proteomes" id="UP000299102">
    <property type="component" value="Unassembled WGS sequence"/>
</dbReference>
<dbReference type="STRING" id="151549.A0A4C1W155"/>
<name>A0A4C1W155_EUMVA</name>
<dbReference type="Gene3D" id="3.30.420.10">
    <property type="entry name" value="Ribonuclease H-like superfamily/Ribonuclease H"/>
    <property type="match status" value="1"/>
</dbReference>
<keyword evidence="2" id="KW-1185">Reference proteome</keyword>
<evidence type="ECO:0000313" key="2">
    <source>
        <dbReference type="Proteomes" id="UP000299102"/>
    </source>
</evidence>
<gene>
    <name evidence="1" type="ORF">EVAR_28961_1</name>
</gene>
<accession>A0A4C1W155</accession>
<organism evidence="1 2">
    <name type="scientific">Eumeta variegata</name>
    <name type="common">Bagworm moth</name>
    <name type="synonym">Eumeta japonica</name>
    <dbReference type="NCBI Taxonomy" id="151549"/>
    <lineage>
        <taxon>Eukaryota</taxon>
        <taxon>Metazoa</taxon>
        <taxon>Ecdysozoa</taxon>
        <taxon>Arthropoda</taxon>
        <taxon>Hexapoda</taxon>
        <taxon>Insecta</taxon>
        <taxon>Pterygota</taxon>
        <taxon>Neoptera</taxon>
        <taxon>Endopterygota</taxon>
        <taxon>Lepidoptera</taxon>
        <taxon>Glossata</taxon>
        <taxon>Ditrysia</taxon>
        <taxon>Tineoidea</taxon>
        <taxon>Psychidae</taxon>
        <taxon>Oiketicinae</taxon>
        <taxon>Eumeta</taxon>
    </lineage>
</organism>
<evidence type="ECO:0000313" key="1">
    <source>
        <dbReference type="EMBL" id="GBP43785.1"/>
    </source>
</evidence>
<proteinExistence type="predicted"/>
<dbReference type="PANTHER" id="PTHR46060">
    <property type="entry name" value="MARINER MOS1 TRANSPOSASE-LIKE PROTEIN"/>
    <property type="match status" value="1"/>
</dbReference>
<dbReference type="PANTHER" id="PTHR46060:SF1">
    <property type="entry name" value="MARINER MOS1 TRANSPOSASE-LIKE PROTEIN"/>
    <property type="match status" value="1"/>
</dbReference>
<dbReference type="EMBL" id="BGZK01000442">
    <property type="protein sequence ID" value="GBP43785.1"/>
    <property type="molecule type" value="Genomic_DNA"/>
</dbReference>
<comment type="caution">
    <text evidence="1">The sequence shown here is derived from an EMBL/GenBank/DDBJ whole genome shotgun (WGS) entry which is preliminary data.</text>
</comment>
<dbReference type="GO" id="GO:0003676">
    <property type="term" value="F:nucleic acid binding"/>
    <property type="evidence" value="ECO:0007669"/>
    <property type="project" value="InterPro"/>
</dbReference>
<sequence length="94" mass="11059">MEKNSSKHRTQLMRLSRTLKKKRPQYYSRRDKIVLLHDTRNASPHVAVPVKNYLKTLDCEVLPHPPYSSDIAPSDYHLYRSMANALSEQRFAMM</sequence>
<dbReference type="AlphaFoldDB" id="A0A4C1W155"/>
<dbReference type="InterPro" id="IPR036397">
    <property type="entry name" value="RNaseH_sf"/>
</dbReference>
<dbReference type="InterPro" id="IPR052709">
    <property type="entry name" value="Transposase-MT_Hybrid"/>
</dbReference>
<protein>
    <submittedName>
        <fullName evidence="1">Mariner Mos1 transposase</fullName>
    </submittedName>
</protein>
<reference evidence="1 2" key="1">
    <citation type="journal article" date="2019" name="Commun. Biol.">
        <title>The bagworm genome reveals a unique fibroin gene that provides high tensile strength.</title>
        <authorList>
            <person name="Kono N."/>
            <person name="Nakamura H."/>
            <person name="Ohtoshi R."/>
            <person name="Tomita M."/>
            <person name="Numata K."/>
            <person name="Arakawa K."/>
        </authorList>
    </citation>
    <scope>NUCLEOTIDE SEQUENCE [LARGE SCALE GENOMIC DNA]</scope>
</reference>